<keyword evidence="3" id="KW-0067">ATP-binding</keyword>
<accession>A0A060XCR5</accession>
<dbReference type="Pfam" id="PF00225">
    <property type="entry name" value="Kinesin"/>
    <property type="match status" value="1"/>
</dbReference>
<dbReference type="STRING" id="8022.A0A060XCR5"/>
<dbReference type="InterPro" id="IPR001752">
    <property type="entry name" value="Kinesin_motor_dom"/>
</dbReference>
<keyword evidence="7" id="KW-0732">Signal</keyword>
<dbReference type="PANTHER" id="PTHR47969">
    <property type="entry name" value="CHROMOSOME-ASSOCIATED KINESIN KIF4A-RELATED"/>
    <property type="match status" value="1"/>
</dbReference>
<dbReference type="GO" id="GO:0003777">
    <property type="term" value="F:microtubule motor activity"/>
    <property type="evidence" value="ECO:0007669"/>
    <property type="project" value="InterPro"/>
</dbReference>
<comment type="similarity">
    <text evidence="5">Belongs to the TRAFAC class myosin-kinesin ATPase superfamily. Kinesin family.</text>
</comment>
<dbReference type="Gene3D" id="3.40.850.10">
    <property type="entry name" value="Kinesin motor domain"/>
    <property type="match status" value="1"/>
</dbReference>
<dbReference type="GO" id="GO:0051231">
    <property type="term" value="P:spindle elongation"/>
    <property type="evidence" value="ECO:0007669"/>
    <property type="project" value="TreeGrafter"/>
</dbReference>
<dbReference type="Proteomes" id="UP000193380">
    <property type="component" value="Unassembled WGS sequence"/>
</dbReference>
<dbReference type="InterPro" id="IPR027640">
    <property type="entry name" value="Kinesin-like_fam"/>
</dbReference>
<keyword evidence="2" id="KW-0547">Nucleotide-binding</keyword>
<dbReference type="PANTHER" id="PTHR47969:SF33">
    <property type="entry name" value="KINESIN-LIKE PROTEIN"/>
    <property type="match status" value="1"/>
</dbReference>
<dbReference type="InterPro" id="IPR027417">
    <property type="entry name" value="P-loop_NTPase"/>
</dbReference>
<feature type="region of interest" description="Disordered" evidence="6">
    <location>
        <begin position="312"/>
        <end position="349"/>
    </location>
</feature>
<dbReference type="SUPFAM" id="SSF52540">
    <property type="entry name" value="P-loop containing nucleoside triphosphate hydrolases"/>
    <property type="match status" value="1"/>
</dbReference>
<evidence type="ECO:0000259" key="8">
    <source>
        <dbReference type="PROSITE" id="PS50067"/>
    </source>
</evidence>
<feature type="region of interest" description="Disordered" evidence="6">
    <location>
        <begin position="126"/>
        <end position="159"/>
    </location>
</feature>
<evidence type="ECO:0000256" key="2">
    <source>
        <dbReference type="ARBA" id="ARBA00022741"/>
    </source>
</evidence>
<evidence type="ECO:0000313" key="10">
    <source>
        <dbReference type="Proteomes" id="UP000193380"/>
    </source>
</evidence>
<dbReference type="PaxDb" id="8022-A0A060XCR5"/>
<name>A0A060XCR5_ONCMY</name>
<dbReference type="GO" id="GO:0005875">
    <property type="term" value="C:microtubule associated complex"/>
    <property type="evidence" value="ECO:0007669"/>
    <property type="project" value="TreeGrafter"/>
</dbReference>
<evidence type="ECO:0000256" key="1">
    <source>
        <dbReference type="ARBA" id="ARBA00004245"/>
    </source>
</evidence>
<evidence type="ECO:0000256" key="5">
    <source>
        <dbReference type="PROSITE-ProRule" id="PRU00283"/>
    </source>
</evidence>
<evidence type="ECO:0000256" key="4">
    <source>
        <dbReference type="ARBA" id="ARBA00023212"/>
    </source>
</evidence>
<dbReference type="GO" id="GO:0007052">
    <property type="term" value="P:mitotic spindle organization"/>
    <property type="evidence" value="ECO:0007669"/>
    <property type="project" value="TreeGrafter"/>
</dbReference>
<keyword evidence="4" id="KW-0963">Cytoplasm</keyword>
<dbReference type="GO" id="GO:0008017">
    <property type="term" value="F:microtubule binding"/>
    <property type="evidence" value="ECO:0007669"/>
    <property type="project" value="InterPro"/>
</dbReference>
<dbReference type="SMART" id="SM00129">
    <property type="entry name" value="KISc"/>
    <property type="match status" value="1"/>
</dbReference>
<feature type="domain" description="Kinesin motor" evidence="8">
    <location>
        <begin position="1"/>
        <end position="85"/>
    </location>
</feature>
<evidence type="ECO:0000313" key="9">
    <source>
        <dbReference type="EMBL" id="CDQ77017.1"/>
    </source>
</evidence>
<evidence type="ECO:0000256" key="3">
    <source>
        <dbReference type="ARBA" id="ARBA00022840"/>
    </source>
</evidence>
<dbReference type="GO" id="GO:0005524">
    <property type="term" value="F:ATP binding"/>
    <property type="evidence" value="ECO:0007669"/>
    <property type="project" value="UniProtKB-KW"/>
</dbReference>
<reference evidence="9" key="1">
    <citation type="journal article" date="2014" name="Nat. Commun.">
        <title>The rainbow trout genome provides novel insights into evolution after whole-genome duplication in vertebrates.</title>
        <authorList>
            <person name="Berthelot C."/>
            <person name="Brunet F."/>
            <person name="Chalopin D."/>
            <person name="Juanchich A."/>
            <person name="Bernard M."/>
            <person name="Noel B."/>
            <person name="Bento P."/>
            <person name="Da Silva C."/>
            <person name="Labadie K."/>
            <person name="Alberti A."/>
            <person name="Aury J.M."/>
            <person name="Louis A."/>
            <person name="Dehais P."/>
            <person name="Bardou P."/>
            <person name="Montfort J."/>
            <person name="Klopp C."/>
            <person name="Cabau C."/>
            <person name="Gaspin C."/>
            <person name="Thorgaard G.H."/>
            <person name="Boussaha M."/>
            <person name="Quillet E."/>
            <person name="Guyomard R."/>
            <person name="Galiana D."/>
            <person name="Bobe J."/>
            <person name="Volff J.N."/>
            <person name="Genet C."/>
            <person name="Wincker P."/>
            <person name="Jaillon O."/>
            <person name="Roest Crollius H."/>
            <person name="Guiguen Y."/>
        </authorList>
    </citation>
    <scope>NUCLEOTIDE SEQUENCE [LARGE SCALE GENOMIC DNA]</scope>
</reference>
<organism evidence="9 10">
    <name type="scientific">Oncorhynchus mykiss</name>
    <name type="common">Rainbow trout</name>
    <name type="synonym">Salmo gairdneri</name>
    <dbReference type="NCBI Taxonomy" id="8022"/>
    <lineage>
        <taxon>Eukaryota</taxon>
        <taxon>Metazoa</taxon>
        <taxon>Chordata</taxon>
        <taxon>Craniata</taxon>
        <taxon>Vertebrata</taxon>
        <taxon>Euteleostomi</taxon>
        <taxon>Actinopterygii</taxon>
        <taxon>Neopterygii</taxon>
        <taxon>Teleostei</taxon>
        <taxon>Protacanthopterygii</taxon>
        <taxon>Salmoniformes</taxon>
        <taxon>Salmonidae</taxon>
        <taxon>Salmoninae</taxon>
        <taxon>Oncorhynchus</taxon>
    </lineage>
</organism>
<comment type="subcellular location">
    <subcellularLocation>
        <location evidence="1">Cytoplasm</location>
        <location evidence="1">Cytoskeleton</location>
    </subcellularLocation>
</comment>
<evidence type="ECO:0000256" key="6">
    <source>
        <dbReference type="SAM" id="MobiDB-lite"/>
    </source>
</evidence>
<comment type="caution">
    <text evidence="5">Lacks conserved residue(s) required for the propagation of feature annotation.</text>
</comment>
<dbReference type="AlphaFoldDB" id="A0A060XCR5"/>
<protein>
    <recommendedName>
        <fullName evidence="8">Kinesin motor domain-containing protein</fullName>
    </recommendedName>
</protein>
<feature type="chain" id="PRO_5001590841" description="Kinesin motor domain-containing protein" evidence="7">
    <location>
        <begin position="19"/>
        <end position="349"/>
    </location>
</feature>
<evidence type="ECO:0000256" key="7">
    <source>
        <dbReference type="SAM" id="SignalP"/>
    </source>
</evidence>
<keyword evidence="4" id="KW-0206">Cytoskeleton</keyword>
<dbReference type="PROSITE" id="PS50067">
    <property type="entry name" value="KINESIN_MOTOR_2"/>
    <property type="match status" value="1"/>
</dbReference>
<feature type="signal peptide" evidence="7">
    <location>
        <begin position="1"/>
        <end position="18"/>
    </location>
</feature>
<dbReference type="EMBL" id="FR905194">
    <property type="protein sequence ID" value="CDQ77017.1"/>
    <property type="molecule type" value="Genomic_DNA"/>
</dbReference>
<gene>
    <name evidence="9" type="ORF">GSONMT00009082001</name>
</gene>
<sequence length="349" mass="38035">MCVCVCVCVCVSARVCSTGKCISSLVDPIKRNGHIPYRDSKLTKLLSDSLGGSGITLMIACVSPTLGNLQETLNTLRYSSRAKRIKNRPMVKRDLREKLVVSLQREICRLRQENLLLQQHLSSAHKAGAGGSGLETKYPGSMSSSPQHAKDLAGVRTGSSCSETSLRSLRDKLALLDSQESFNQQRAQLFNENNRLLRKLEDLERVISSSPHTNSSSNSGLSMHGAWGGANHHPVPYPCRFNNIPDPAMGYPWHPVLYCCGCSSESGLNGQQCGQGQRQGYGITEEDVYKATPYQEMTGPHPPMRIQVVLPPIQDGPPQQVGRDPAESTQTGPQHIGPAPGALLPRRKT</sequence>
<reference evidence="9" key="2">
    <citation type="submission" date="2014-03" db="EMBL/GenBank/DDBJ databases">
        <authorList>
            <person name="Genoscope - CEA"/>
        </authorList>
    </citation>
    <scope>NUCLEOTIDE SEQUENCE</scope>
</reference>
<dbReference type="GO" id="GO:0007018">
    <property type="term" value="P:microtubule-based movement"/>
    <property type="evidence" value="ECO:0007669"/>
    <property type="project" value="InterPro"/>
</dbReference>
<dbReference type="InterPro" id="IPR036961">
    <property type="entry name" value="Kinesin_motor_dom_sf"/>
</dbReference>
<proteinExistence type="inferred from homology"/>